<sequence>MTTIKDIARRANVSPATVSRILNDDPTLNVLPETKERVLRTAKELHYTKKKSARLKKSFQLGLVLWFSAEDEMKDSYYLSARKGIEDFCISQSIELVRVFRNDSNYLDMLRGCDGIICLGKFAHEEVKSFIEICSNIVFLDMKVENYNITSLTMDFKQAVRDALDYLYHLGHRKIGFMGGKEFVGDHELLVDPRLEEYIAYMKEKKLPYEKYLYEGSFNTFSGYEMGKVIAEADERPSAIFAASDALAVGALKAFKEADMEVPEDISLVGFNNTELSEYTVPALTTVNAPAYDMGQHGANLIYAASNLSIRTPLKAEIPCNLIVRESCMEYTEK</sequence>
<dbReference type="PANTHER" id="PTHR30146">
    <property type="entry name" value="LACI-RELATED TRANSCRIPTIONAL REPRESSOR"/>
    <property type="match status" value="1"/>
</dbReference>
<organism evidence="5 6">
    <name type="scientific">Coprococcus hominis</name>
    <name type="common">ex Liu et al. 2022</name>
    <dbReference type="NCBI Taxonomy" id="2763039"/>
    <lineage>
        <taxon>Bacteria</taxon>
        <taxon>Bacillati</taxon>
        <taxon>Bacillota</taxon>
        <taxon>Clostridia</taxon>
        <taxon>Lachnospirales</taxon>
        <taxon>Lachnospiraceae</taxon>
        <taxon>Coprococcus</taxon>
    </lineage>
</organism>
<dbReference type="PRINTS" id="PR00036">
    <property type="entry name" value="HTHLACI"/>
</dbReference>
<dbReference type="SUPFAM" id="SSF53822">
    <property type="entry name" value="Periplasmic binding protein-like I"/>
    <property type="match status" value="1"/>
</dbReference>
<dbReference type="InterPro" id="IPR028082">
    <property type="entry name" value="Peripla_BP_I"/>
</dbReference>
<dbReference type="PROSITE" id="PS00356">
    <property type="entry name" value="HTH_LACI_1"/>
    <property type="match status" value="1"/>
</dbReference>
<evidence type="ECO:0000256" key="3">
    <source>
        <dbReference type="ARBA" id="ARBA00023163"/>
    </source>
</evidence>
<dbReference type="GO" id="GO:0003700">
    <property type="term" value="F:DNA-binding transcription factor activity"/>
    <property type="evidence" value="ECO:0007669"/>
    <property type="project" value="TreeGrafter"/>
</dbReference>
<feature type="domain" description="HTH lacI-type" evidence="4">
    <location>
        <begin position="2"/>
        <end position="58"/>
    </location>
</feature>
<dbReference type="PROSITE" id="PS50932">
    <property type="entry name" value="HTH_LACI_2"/>
    <property type="match status" value="1"/>
</dbReference>
<keyword evidence="1" id="KW-0805">Transcription regulation</keyword>
<name>A0A8I0ALW3_9FIRM</name>
<gene>
    <name evidence="5" type="ORF">H8S09_10960</name>
</gene>
<protein>
    <submittedName>
        <fullName evidence="5">LacI family DNA-binding transcriptional regulator</fullName>
    </submittedName>
</protein>
<dbReference type="SUPFAM" id="SSF47413">
    <property type="entry name" value="lambda repressor-like DNA-binding domains"/>
    <property type="match status" value="1"/>
</dbReference>
<dbReference type="CDD" id="cd01544">
    <property type="entry name" value="PBP1_GalR"/>
    <property type="match status" value="1"/>
</dbReference>
<dbReference type="RefSeq" id="WP_117823265.1">
    <property type="nucleotide sequence ID" value="NZ_JACOOX010000006.1"/>
</dbReference>
<proteinExistence type="predicted"/>
<dbReference type="Gene3D" id="3.40.50.2300">
    <property type="match status" value="2"/>
</dbReference>
<dbReference type="EMBL" id="JACOOX010000006">
    <property type="protein sequence ID" value="MBC5663391.1"/>
    <property type="molecule type" value="Genomic_DNA"/>
</dbReference>
<evidence type="ECO:0000256" key="1">
    <source>
        <dbReference type="ARBA" id="ARBA00023015"/>
    </source>
</evidence>
<dbReference type="Proteomes" id="UP000615234">
    <property type="component" value="Unassembled WGS sequence"/>
</dbReference>
<dbReference type="Gene3D" id="1.10.260.40">
    <property type="entry name" value="lambda repressor-like DNA-binding domains"/>
    <property type="match status" value="1"/>
</dbReference>
<accession>A0A8I0ALW3</accession>
<evidence type="ECO:0000313" key="6">
    <source>
        <dbReference type="Proteomes" id="UP000615234"/>
    </source>
</evidence>
<dbReference type="SMART" id="SM00354">
    <property type="entry name" value="HTH_LACI"/>
    <property type="match status" value="1"/>
</dbReference>
<evidence type="ECO:0000256" key="2">
    <source>
        <dbReference type="ARBA" id="ARBA00023125"/>
    </source>
</evidence>
<dbReference type="InterPro" id="IPR046335">
    <property type="entry name" value="LacI/GalR-like_sensor"/>
</dbReference>
<dbReference type="CDD" id="cd01392">
    <property type="entry name" value="HTH_LacI"/>
    <property type="match status" value="1"/>
</dbReference>
<dbReference type="GO" id="GO:0000976">
    <property type="term" value="F:transcription cis-regulatory region binding"/>
    <property type="evidence" value="ECO:0007669"/>
    <property type="project" value="TreeGrafter"/>
</dbReference>
<dbReference type="InterPro" id="IPR000843">
    <property type="entry name" value="HTH_LacI"/>
</dbReference>
<keyword evidence="3" id="KW-0804">Transcription</keyword>
<dbReference type="PANTHER" id="PTHR30146:SF149">
    <property type="entry name" value="HTH-TYPE TRANSCRIPTIONAL REGULATOR EBGR"/>
    <property type="match status" value="1"/>
</dbReference>
<evidence type="ECO:0000259" key="4">
    <source>
        <dbReference type="PROSITE" id="PS50932"/>
    </source>
</evidence>
<comment type="caution">
    <text evidence="5">The sequence shown here is derived from an EMBL/GenBank/DDBJ whole genome shotgun (WGS) entry which is preliminary data.</text>
</comment>
<evidence type="ECO:0000313" key="5">
    <source>
        <dbReference type="EMBL" id="MBC5663391.1"/>
    </source>
</evidence>
<reference evidence="5 6" key="1">
    <citation type="submission" date="2020-08" db="EMBL/GenBank/DDBJ databases">
        <title>Genome public.</title>
        <authorList>
            <person name="Liu C."/>
            <person name="Sun Q."/>
        </authorList>
    </citation>
    <scope>NUCLEOTIDE SEQUENCE [LARGE SCALE GENOMIC DNA]</scope>
    <source>
        <strain evidence="5 6">NSJ-10</strain>
    </source>
</reference>
<dbReference type="InterPro" id="IPR010982">
    <property type="entry name" value="Lambda_DNA-bd_dom_sf"/>
</dbReference>
<keyword evidence="2 5" id="KW-0238">DNA-binding</keyword>
<dbReference type="Pfam" id="PF13377">
    <property type="entry name" value="Peripla_BP_3"/>
    <property type="match status" value="1"/>
</dbReference>
<keyword evidence="6" id="KW-1185">Reference proteome</keyword>
<dbReference type="Pfam" id="PF00356">
    <property type="entry name" value="LacI"/>
    <property type="match status" value="1"/>
</dbReference>
<dbReference type="AlphaFoldDB" id="A0A8I0ALW3"/>